<proteinExistence type="predicted"/>
<dbReference type="OrthoDB" id="534731at2"/>
<dbReference type="EMBL" id="CZCS02000010">
    <property type="protein sequence ID" value="VXD13999.1"/>
    <property type="molecule type" value="Genomic_DNA"/>
</dbReference>
<accession>A0A0K0PDB7</accession>
<evidence type="ECO:0000313" key="11">
    <source>
        <dbReference type="EMBL" id="VXD20681.1"/>
    </source>
</evidence>
<evidence type="ECO:0000313" key="3">
    <source>
        <dbReference type="EMBL" id="VXD13207.1"/>
    </source>
</evidence>
<dbReference type="EMBL" id="KR857272">
    <property type="protein sequence ID" value="AKQ22678.1"/>
    <property type="molecule type" value="Genomic_DNA"/>
</dbReference>
<dbReference type="EMBL" id="CZCS02000163">
    <property type="protein sequence ID" value="VXD17057.1"/>
    <property type="molecule type" value="Genomic_DNA"/>
</dbReference>
<protein>
    <submittedName>
        <fullName evidence="2">Mobile element protein</fullName>
    </submittedName>
    <submittedName>
        <fullName evidence="3">Transposase</fullName>
    </submittedName>
</protein>
<dbReference type="EMBL" id="CZCS02000197">
    <property type="protein sequence ID" value="VXD21314.1"/>
    <property type="molecule type" value="Genomic_DNA"/>
</dbReference>
<evidence type="ECO:0000313" key="20">
    <source>
        <dbReference type="EMBL" id="VXD24957.1"/>
    </source>
</evidence>
<evidence type="ECO:0000259" key="1">
    <source>
        <dbReference type="Pfam" id="PF13358"/>
    </source>
</evidence>
<dbReference type="EMBL" id="CZCS02000013">
    <property type="protein sequence ID" value="VXD14484.1"/>
    <property type="molecule type" value="Genomic_DNA"/>
</dbReference>
<dbReference type="RefSeq" id="WP_083616166.1">
    <property type="nucleotide sequence ID" value="NZ_LR734982.1"/>
</dbReference>
<evidence type="ECO:0000313" key="2">
    <source>
        <dbReference type="EMBL" id="AKQ22678.1"/>
    </source>
</evidence>
<dbReference type="EMBL" id="CZCS02000236">
    <property type="protein sequence ID" value="VXD25130.1"/>
    <property type="molecule type" value="Genomic_DNA"/>
</dbReference>
<dbReference type="AlphaFoldDB" id="A0A0K0PDB7"/>
<evidence type="ECO:0000313" key="8">
    <source>
        <dbReference type="EMBL" id="VXD17057.1"/>
    </source>
</evidence>
<evidence type="ECO:0000313" key="23">
    <source>
        <dbReference type="EMBL" id="VXD25235.1"/>
    </source>
</evidence>
<evidence type="ECO:0000313" key="21">
    <source>
        <dbReference type="EMBL" id="VXD25130.1"/>
    </source>
</evidence>
<evidence type="ECO:0000313" key="10">
    <source>
        <dbReference type="EMBL" id="VXD18204.1"/>
    </source>
</evidence>
<dbReference type="InterPro" id="IPR038717">
    <property type="entry name" value="Tc1-like_DDE_dom"/>
</dbReference>
<dbReference type="EMBL" id="CZCS02000171">
    <property type="protein sequence ID" value="VXD17283.1"/>
    <property type="molecule type" value="Genomic_DNA"/>
</dbReference>
<dbReference type="EMBL" id="CZCS02000219">
    <property type="protein sequence ID" value="VXD23733.1"/>
    <property type="molecule type" value="Genomic_DNA"/>
</dbReference>
<sequence>MPLRLRIQLTEEEKQELLTLYQQEKVPKRTRQRIDILMFSDGGWMVSKIAQTLRCSEAMVRKTITRWINQEKEGLFDAPRSGRKRRWKEEDIEYLETCIESDERTYNSRQLSEKLLRERAIALSAERIRKILKKKDWRWKRTKASLKKKQNPEKTASKKRDLETLKRYEEEGLVRLKYLDEAGFCLWSPVSYTYVKKGKQKQINQTKKRGKRLNVIGVLEKGKSFEYGLSLSGITSENYIKFIDWQAEKAEKHFQNTRQITVLIQDNYSVHKSQKIQEKEREWQDKKLEFFFLSAYSPELNEIEPEWHQLKTHELAGRMFEDEYDLSQAVIQAIEDRNERNDCTCDRLRFNSLSNSQELS</sequence>
<reference evidence="3 24" key="2">
    <citation type="submission" date="2019-10" db="EMBL/GenBank/DDBJ databases">
        <authorList>
            <consortium name="Genoscope - CEA"/>
            <person name="William W."/>
        </authorList>
    </citation>
    <scope>NUCLEOTIDE SEQUENCE [LARGE SCALE GENOMIC DNA]</scope>
    <source>
        <strain evidence="3">BBR_PRJEB10994</strain>
    </source>
</reference>
<dbReference type="GO" id="GO:0003676">
    <property type="term" value="F:nucleic acid binding"/>
    <property type="evidence" value="ECO:0007669"/>
    <property type="project" value="InterPro"/>
</dbReference>
<evidence type="ECO:0000313" key="6">
    <source>
        <dbReference type="EMBL" id="VXD14635.1"/>
    </source>
</evidence>
<dbReference type="NCBIfam" id="NF033545">
    <property type="entry name" value="transpos_IS630"/>
    <property type="match status" value="1"/>
</dbReference>
<dbReference type="EMBL" id="CZCS02000208">
    <property type="protein sequence ID" value="VXD22464.1"/>
    <property type="molecule type" value="Genomic_DNA"/>
</dbReference>
<dbReference type="EMBL" id="CZCS02000177">
    <property type="protein sequence ID" value="VXD18204.1"/>
    <property type="molecule type" value="Genomic_DNA"/>
</dbReference>
<dbReference type="EMBL" id="CZCS02000208">
    <property type="protein sequence ID" value="VXD22490.1"/>
    <property type="molecule type" value="Genomic_DNA"/>
</dbReference>
<evidence type="ECO:0000313" key="17">
    <source>
        <dbReference type="EMBL" id="VXD22490.1"/>
    </source>
</evidence>
<name>A0A0K0PDB7_9CYAN</name>
<evidence type="ECO:0000313" key="12">
    <source>
        <dbReference type="EMBL" id="VXD20691.1"/>
    </source>
</evidence>
<dbReference type="InterPro" id="IPR009057">
    <property type="entry name" value="Homeodomain-like_sf"/>
</dbReference>
<keyword evidence="24" id="KW-1185">Reference proteome</keyword>
<evidence type="ECO:0000313" key="5">
    <source>
        <dbReference type="EMBL" id="VXD14484.1"/>
    </source>
</evidence>
<evidence type="ECO:0000313" key="24">
    <source>
        <dbReference type="Proteomes" id="UP000182190"/>
    </source>
</evidence>
<dbReference type="Gene3D" id="3.30.420.10">
    <property type="entry name" value="Ribonuclease H-like superfamily/Ribonuclease H"/>
    <property type="match status" value="1"/>
</dbReference>
<dbReference type="EMBL" id="CZCS02000014">
    <property type="protein sequence ID" value="VXD15025.1"/>
    <property type="molecule type" value="Genomic_DNA"/>
</dbReference>
<dbReference type="InterPro" id="IPR036397">
    <property type="entry name" value="RNaseH_sf"/>
</dbReference>
<dbReference type="InterPro" id="IPR047655">
    <property type="entry name" value="Transpos_IS630-like"/>
</dbReference>
<dbReference type="EMBL" id="CZCS02000208">
    <property type="protein sequence ID" value="VXD22435.1"/>
    <property type="molecule type" value="Genomic_DNA"/>
</dbReference>
<gene>
    <name evidence="3" type="ORF">PL9631_1060347</name>
    <name evidence="4" type="ORF">PL9631_1070063</name>
    <name evidence="7" type="ORF">PL9631_1100067</name>
    <name evidence="5" type="ORF">PL9631_110031</name>
    <name evidence="6" type="ORF">PL9631_110090</name>
    <name evidence="8" type="ORF">PL9631_250153</name>
    <name evidence="9" type="ORF">PL9631_320044</name>
    <name evidence="10" type="ORF">PL9631_380010</name>
    <name evidence="11" type="ORF">PL9631_520069</name>
    <name evidence="12" type="ORF">PL9631_520074</name>
    <name evidence="13" type="ORF">PL9631_530013</name>
    <name evidence="14" type="ORF">PL9631_560037</name>
    <name evidence="15" type="ORF">PL9631_660048</name>
    <name evidence="16" type="ORF">PL9631_660061</name>
    <name evidence="17" type="ORF">PL9631_660074</name>
    <name evidence="18" type="ORF">PL9631_760011</name>
    <name evidence="19" type="ORF">PL9631_810015</name>
    <name evidence="20" type="ORF">PL9631_900052</name>
    <name evidence="21" type="ORF">PL9631_910029</name>
    <name evidence="22" type="ORF">PL9631_930010</name>
    <name evidence="23" type="ORF">PL9631_940049</name>
</gene>
<feature type="domain" description="Tc1-like transposase DDE" evidence="1">
    <location>
        <begin position="176"/>
        <end position="326"/>
    </location>
</feature>
<dbReference type="Proteomes" id="UP000182190">
    <property type="component" value="Unassembled WGS sequence"/>
</dbReference>
<evidence type="ECO:0000313" key="14">
    <source>
        <dbReference type="EMBL" id="VXD21314.1"/>
    </source>
</evidence>
<dbReference type="EMBL" id="CZCS02000235">
    <property type="protein sequence ID" value="VXD24957.1"/>
    <property type="molecule type" value="Genomic_DNA"/>
</dbReference>
<dbReference type="EMBL" id="CZCS02000193">
    <property type="protein sequence ID" value="VXD20681.1"/>
    <property type="molecule type" value="Genomic_DNA"/>
</dbReference>
<evidence type="ECO:0000313" key="19">
    <source>
        <dbReference type="EMBL" id="VXD24490.1"/>
    </source>
</evidence>
<dbReference type="Pfam" id="PF13358">
    <property type="entry name" value="DDE_3"/>
    <property type="match status" value="1"/>
</dbReference>
<dbReference type="EMBL" id="CZCS02000238">
    <property type="protein sequence ID" value="VXD25151.1"/>
    <property type="molecule type" value="Genomic_DNA"/>
</dbReference>
<evidence type="ECO:0000313" key="18">
    <source>
        <dbReference type="EMBL" id="VXD23733.1"/>
    </source>
</evidence>
<dbReference type="EMBL" id="CZCS02000194">
    <property type="protein sequence ID" value="VXD20944.1"/>
    <property type="molecule type" value="Genomic_DNA"/>
</dbReference>
<dbReference type="EMBL" id="CZCS02000225">
    <property type="protein sequence ID" value="VXD24490.1"/>
    <property type="molecule type" value="Genomic_DNA"/>
</dbReference>
<reference evidence="2" key="1">
    <citation type="submission" date="2015-05" db="EMBL/GenBank/DDBJ databases">
        <title>Metabolic and evolutionary origin of actin-binding polyketides from diverse organisms.</title>
        <authorList>
            <person name="Ueoka R."/>
            <person name="Uria A.R."/>
            <person name="Reiter S."/>
            <person name="Mori T."/>
            <person name="Karbaum P."/>
            <person name="Peters E.E."/>
            <person name="Helfrich E.J.N."/>
            <person name="Morinaka B.I."/>
            <person name="Gugger M."/>
            <person name="Takeyama H."/>
            <person name="Matsunaga S."/>
            <person name="Piel J."/>
        </authorList>
    </citation>
    <scope>NUCLEOTIDE SEQUENCE</scope>
</reference>
<dbReference type="SUPFAM" id="SSF46689">
    <property type="entry name" value="Homeodomain-like"/>
    <property type="match status" value="1"/>
</dbReference>
<evidence type="ECO:0000313" key="15">
    <source>
        <dbReference type="EMBL" id="VXD22435.1"/>
    </source>
</evidence>
<evidence type="ECO:0000313" key="7">
    <source>
        <dbReference type="EMBL" id="VXD15025.1"/>
    </source>
</evidence>
<evidence type="ECO:0000313" key="22">
    <source>
        <dbReference type="EMBL" id="VXD25151.1"/>
    </source>
</evidence>
<dbReference type="EMBL" id="CZCS02000193">
    <property type="protein sequence ID" value="VXD20691.1"/>
    <property type="molecule type" value="Genomic_DNA"/>
</dbReference>
<dbReference type="EMBL" id="CZCS02000013">
    <property type="protein sequence ID" value="VXD14635.1"/>
    <property type="molecule type" value="Genomic_DNA"/>
</dbReference>
<evidence type="ECO:0000313" key="13">
    <source>
        <dbReference type="EMBL" id="VXD20944.1"/>
    </source>
</evidence>
<evidence type="ECO:0000313" key="4">
    <source>
        <dbReference type="EMBL" id="VXD13999.1"/>
    </source>
</evidence>
<dbReference type="EMBL" id="CZCS02000239">
    <property type="protein sequence ID" value="VXD25235.1"/>
    <property type="molecule type" value="Genomic_DNA"/>
</dbReference>
<dbReference type="Pfam" id="PF13565">
    <property type="entry name" value="HTH_32"/>
    <property type="match status" value="1"/>
</dbReference>
<dbReference type="EMBL" id="CZCS02000009">
    <property type="protein sequence ID" value="VXD13207.1"/>
    <property type="molecule type" value="Genomic_DNA"/>
</dbReference>
<organism evidence="2">
    <name type="scientific">Planktothrix paucivesiculata PCC 9631</name>
    <dbReference type="NCBI Taxonomy" id="671071"/>
    <lineage>
        <taxon>Bacteria</taxon>
        <taxon>Bacillati</taxon>
        <taxon>Cyanobacteriota</taxon>
        <taxon>Cyanophyceae</taxon>
        <taxon>Oscillatoriophycideae</taxon>
        <taxon>Oscillatoriales</taxon>
        <taxon>Microcoleaceae</taxon>
        <taxon>Planktothrix</taxon>
    </lineage>
</organism>
<evidence type="ECO:0000313" key="9">
    <source>
        <dbReference type="EMBL" id="VXD17283.1"/>
    </source>
</evidence>
<evidence type="ECO:0000313" key="16">
    <source>
        <dbReference type="EMBL" id="VXD22464.1"/>
    </source>
</evidence>